<accession>A0AAJ5WPG7</accession>
<proteinExistence type="predicted"/>
<dbReference type="Pfam" id="PF01182">
    <property type="entry name" value="Glucosamine_iso"/>
    <property type="match status" value="1"/>
</dbReference>
<dbReference type="SUPFAM" id="SSF100950">
    <property type="entry name" value="NagB/RpiA/CoA transferase-like"/>
    <property type="match status" value="1"/>
</dbReference>
<feature type="domain" description="Glucosamine/galactosamine-6-phosphate isomerase" evidence="1">
    <location>
        <begin position="16"/>
        <end position="236"/>
    </location>
</feature>
<evidence type="ECO:0000313" key="3">
    <source>
        <dbReference type="Proteomes" id="UP001220610"/>
    </source>
</evidence>
<dbReference type="GO" id="GO:0005975">
    <property type="term" value="P:carbohydrate metabolic process"/>
    <property type="evidence" value="ECO:0007669"/>
    <property type="project" value="InterPro"/>
</dbReference>
<dbReference type="PANTHER" id="PTHR11280">
    <property type="entry name" value="GLUCOSAMINE-6-PHOSPHATE ISOMERASE"/>
    <property type="match status" value="1"/>
</dbReference>
<evidence type="ECO:0000313" key="2">
    <source>
        <dbReference type="EMBL" id="WEK34178.1"/>
    </source>
</evidence>
<name>A0AAJ5WPG7_9BACT</name>
<dbReference type="GO" id="GO:0006043">
    <property type="term" value="P:glucosamine catabolic process"/>
    <property type="evidence" value="ECO:0007669"/>
    <property type="project" value="TreeGrafter"/>
</dbReference>
<dbReference type="InterPro" id="IPR006148">
    <property type="entry name" value="Glc/Gal-6P_isomerase"/>
</dbReference>
<dbReference type="AlphaFoldDB" id="A0AAJ5WPG7"/>
<dbReference type="CDD" id="cd01399">
    <property type="entry name" value="GlcN6P_deaminase"/>
    <property type="match status" value="1"/>
</dbReference>
<dbReference type="Proteomes" id="UP001220610">
    <property type="component" value="Chromosome"/>
</dbReference>
<sequence length="259" mass="29158">MKETTVDSLRVSIYDTRQQMGEAAAAQAADQIRQLLTTKEEVNIIFAAAPSQNEFLEALLHEKIDWQKVNAFHMDEYLGLEKGASQHFGYWLKEMIFGKLPFKEVFYLDGQTDRPEEECARYRALLEQHPIDLVAMGIGENTHLAFNDPHVADFSDPYLVKVVDLDDACKQQQVNDGCFGRPEEVPTYAFTLTIPALLSATYVYCMVPGRNKATAVRHTLTDAISELYPSTILRKHPNALLFLDKDSAAQIVTAEADVQ</sequence>
<organism evidence="2 3">
    <name type="scientific">Candidatus Pseudobacter hemicellulosilyticus</name>
    <dbReference type="NCBI Taxonomy" id="3121375"/>
    <lineage>
        <taxon>Bacteria</taxon>
        <taxon>Pseudomonadati</taxon>
        <taxon>Bacteroidota</taxon>
        <taxon>Chitinophagia</taxon>
        <taxon>Chitinophagales</taxon>
        <taxon>Chitinophagaceae</taxon>
        <taxon>Pseudobacter</taxon>
    </lineage>
</organism>
<dbReference type="PANTHER" id="PTHR11280:SF6">
    <property type="entry name" value="GLUCOSAMINE-6-PHOSPHATE ISOMERASE NAGB"/>
    <property type="match status" value="1"/>
</dbReference>
<dbReference type="InterPro" id="IPR004547">
    <property type="entry name" value="Glucosamine6P_isomerase"/>
</dbReference>
<dbReference type="GO" id="GO:0042802">
    <property type="term" value="F:identical protein binding"/>
    <property type="evidence" value="ECO:0007669"/>
    <property type="project" value="TreeGrafter"/>
</dbReference>
<dbReference type="GO" id="GO:0019262">
    <property type="term" value="P:N-acetylneuraminate catabolic process"/>
    <property type="evidence" value="ECO:0007669"/>
    <property type="project" value="TreeGrafter"/>
</dbReference>
<dbReference type="InterPro" id="IPR037171">
    <property type="entry name" value="NagB/RpiA_transferase-like"/>
</dbReference>
<gene>
    <name evidence="2" type="ORF">P0Y53_16950</name>
</gene>
<dbReference type="Gene3D" id="3.40.50.1360">
    <property type="match status" value="1"/>
</dbReference>
<dbReference type="GO" id="GO:0006046">
    <property type="term" value="P:N-acetylglucosamine catabolic process"/>
    <property type="evidence" value="ECO:0007669"/>
    <property type="project" value="TreeGrafter"/>
</dbReference>
<reference evidence="2" key="1">
    <citation type="submission" date="2023-03" db="EMBL/GenBank/DDBJ databases">
        <title>Andean soil-derived lignocellulolytic bacterial consortium as a source of novel taxa and putative plastic-active enzymes.</title>
        <authorList>
            <person name="Diaz-Garcia L."/>
            <person name="Chuvochina M."/>
            <person name="Feuerriegel G."/>
            <person name="Bunk B."/>
            <person name="Sproer C."/>
            <person name="Streit W.R."/>
            <person name="Rodriguez L.M."/>
            <person name="Overmann J."/>
            <person name="Jimenez D.J."/>
        </authorList>
    </citation>
    <scope>NUCLEOTIDE SEQUENCE</scope>
    <source>
        <strain evidence="2">MAG 7</strain>
    </source>
</reference>
<protein>
    <submittedName>
        <fullName evidence="2">Glucosamine-6-phosphate deaminase</fullName>
    </submittedName>
</protein>
<evidence type="ECO:0000259" key="1">
    <source>
        <dbReference type="Pfam" id="PF01182"/>
    </source>
</evidence>
<dbReference type="EMBL" id="CP119311">
    <property type="protein sequence ID" value="WEK34178.1"/>
    <property type="molecule type" value="Genomic_DNA"/>
</dbReference>
<dbReference type="GO" id="GO:0005737">
    <property type="term" value="C:cytoplasm"/>
    <property type="evidence" value="ECO:0007669"/>
    <property type="project" value="TreeGrafter"/>
</dbReference>
<dbReference type="GO" id="GO:0004342">
    <property type="term" value="F:glucosamine-6-phosphate deaminase activity"/>
    <property type="evidence" value="ECO:0007669"/>
    <property type="project" value="InterPro"/>
</dbReference>